<keyword evidence="4 8" id="KW-0479">Metal-binding</keyword>
<dbReference type="STRING" id="1821621.A8C75_02730"/>
<evidence type="ECO:0000256" key="5">
    <source>
        <dbReference type="ARBA" id="ARBA00022759"/>
    </source>
</evidence>
<keyword evidence="6 8" id="KW-0378">Hydrolase</keyword>
<dbReference type="RefSeq" id="WP_067377765.1">
    <property type="nucleotide sequence ID" value="NZ_CP015839.1"/>
</dbReference>
<proteinExistence type="inferred from homology"/>
<keyword evidence="2 8" id="KW-0690">Ribosome biogenesis</keyword>
<dbReference type="GO" id="GO:0004521">
    <property type="term" value="F:RNA endonuclease activity"/>
    <property type="evidence" value="ECO:0007669"/>
    <property type="project" value="UniProtKB-UniRule"/>
</dbReference>
<dbReference type="KEGG" id="mars:A8C75_02730"/>
<dbReference type="InterPro" id="IPR002036">
    <property type="entry name" value="YbeY"/>
</dbReference>
<feature type="binding site" evidence="8">
    <location>
        <position position="116"/>
    </location>
    <ligand>
        <name>Zn(2+)</name>
        <dbReference type="ChEBI" id="CHEBI:29105"/>
        <note>catalytic</note>
    </ligand>
</feature>
<dbReference type="InterPro" id="IPR020549">
    <property type="entry name" value="YbeY_CS"/>
</dbReference>
<dbReference type="PANTHER" id="PTHR46986">
    <property type="entry name" value="ENDORIBONUCLEASE YBEY, CHLOROPLASTIC"/>
    <property type="match status" value="1"/>
</dbReference>
<dbReference type="Gene3D" id="3.40.390.30">
    <property type="entry name" value="Metalloproteases ('zincins'), catalytic domain"/>
    <property type="match status" value="1"/>
</dbReference>
<dbReference type="Proteomes" id="UP000078070">
    <property type="component" value="Chromosome"/>
</dbReference>
<accession>A0A1A9EUS6</accession>
<reference evidence="10" key="1">
    <citation type="submission" date="2016-05" db="EMBL/GenBank/DDBJ databases">
        <authorList>
            <person name="Baek K."/>
            <person name="Yang S.-J."/>
        </authorList>
    </citation>
    <scope>NUCLEOTIDE SEQUENCE [LARGE SCALE GENOMIC DNA]</scope>
    <source>
        <strain evidence="10">ST58-10</strain>
    </source>
</reference>
<evidence type="ECO:0000256" key="4">
    <source>
        <dbReference type="ARBA" id="ARBA00022723"/>
    </source>
</evidence>
<dbReference type="Pfam" id="PF02130">
    <property type="entry name" value="YbeY"/>
    <property type="match status" value="1"/>
</dbReference>
<feature type="binding site" evidence="8">
    <location>
        <position position="112"/>
    </location>
    <ligand>
        <name>Zn(2+)</name>
        <dbReference type="ChEBI" id="CHEBI:29105"/>
        <note>catalytic</note>
    </ligand>
</feature>
<evidence type="ECO:0000313" key="9">
    <source>
        <dbReference type="EMBL" id="ANG61490.1"/>
    </source>
</evidence>
<reference evidence="9 10" key="2">
    <citation type="journal article" date="2018" name="Int. J. Syst. Evol. Microbiol.">
        <title>Marinobacterium aestuarii sp. nov., a benzene-degrading marine bacterium isolated from estuary sediment.</title>
        <authorList>
            <person name="Bae S.S."/>
            <person name="Jung J."/>
            <person name="Chung D."/>
            <person name="Baek K."/>
        </authorList>
    </citation>
    <scope>NUCLEOTIDE SEQUENCE [LARGE SCALE GENOMIC DNA]</scope>
    <source>
        <strain evidence="9 10">ST58-10</strain>
    </source>
</reference>
<evidence type="ECO:0000256" key="7">
    <source>
        <dbReference type="ARBA" id="ARBA00022833"/>
    </source>
</evidence>
<keyword evidence="3 8" id="KW-0540">Nuclease</keyword>
<sequence length="151" mass="16838">MKPSIEVQLATEAADIPGEAQFQIWVEAALKGRFDGGELCVRVVDSSESQALNLQYRGKDKPTNVLSFPFEVPEGIELDLLGDLVICAEVVAHEAAEQQKPLLDHWAHLVIHGTLHLLGYDHIKDEDAEEMEALERQLLADLSIPDPYQER</sequence>
<dbReference type="NCBIfam" id="TIGR00043">
    <property type="entry name" value="rRNA maturation RNase YbeY"/>
    <property type="match status" value="1"/>
</dbReference>
<protein>
    <recommendedName>
        <fullName evidence="8">Endoribonuclease YbeY</fullName>
        <ecNumber evidence="8">3.1.-.-</ecNumber>
    </recommendedName>
</protein>
<dbReference type="HAMAP" id="MF_00009">
    <property type="entry name" value="Endoribonucl_YbeY"/>
    <property type="match status" value="1"/>
</dbReference>
<comment type="function">
    <text evidence="8">Single strand-specific metallo-endoribonuclease involved in late-stage 70S ribosome quality control and in maturation of the 3' terminus of the 16S rRNA.</text>
</comment>
<dbReference type="EC" id="3.1.-.-" evidence="8"/>
<keyword evidence="8" id="KW-0698">rRNA processing</keyword>
<dbReference type="PANTHER" id="PTHR46986:SF1">
    <property type="entry name" value="ENDORIBONUCLEASE YBEY, CHLOROPLASTIC"/>
    <property type="match status" value="1"/>
</dbReference>
<evidence type="ECO:0000256" key="8">
    <source>
        <dbReference type="HAMAP-Rule" id="MF_00009"/>
    </source>
</evidence>
<keyword evidence="10" id="KW-1185">Reference proteome</keyword>
<name>A0A1A9EUS6_9GAMM</name>
<dbReference type="SUPFAM" id="SSF55486">
    <property type="entry name" value="Metalloproteases ('zincins'), catalytic domain"/>
    <property type="match status" value="1"/>
</dbReference>
<evidence type="ECO:0000256" key="3">
    <source>
        <dbReference type="ARBA" id="ARBA00022722"/>
    </source>
</evidence>
<dbReference type="PROSITE" id="PS01306">
    <property type="entry name" value="UPF0054"/>
    <property type="match status" value="1"/>
</dbReference>
<feature type="binding site" evidence="8">
    <location>
        <position position="122"/>
    </location>
    <ligand>
        <name>Zn(2+)</name>
        <dbReference type="ChEBI" id="CHEBI:29105"/>
        <note>catalytic</note>
    </ligand>
</feature>
<dbReference type="GO" id="GO:0006364">
    <property type="term" value="P:rRNA processing"/>
    <property type="evidence" value="ECO:0007669"/>
    <property type="project" value="UniProtKB-UniRule"/>
</dbReference>
<gene>
    <name evidence="8" type="primary">ybeY</name>
    <name evidence="9" type="ORF">A8C75_02730</name>
</gene>
<keyword evidence="7 8" id="KW-0862">Zinc</keyword>
<evidence type="ECO:0000256" key="2">
    <source>
        <dbReference type="ARBA" id="ARBA00022517"/>
    </source>
</evidence>
<evidence type="ECO:0000256" key="1">
    <source>
        <dbReference type="ARBA" id="ARBA00010875"/>
    </source>
</evidence>
<organism evidence="9 10">
    <name type="scientific">Marinobacterium aestuarii</name>
    <dbReference type="NCBI Taxonomy" id="1821621"/>
    <lineage>
        <taxon>Bacteria</taxon>
        <taxon>Pseudomonadati</taxon>
        <taxon>Pseudomonadota</taxon>
        <taxon>Gammaproteobacteria</taxon>
        <taxon>Oceanospirillales</taxon>
        <taxon>Oceanospirillaceae</taxon>
        <taxon>Marinobacterium</taxon>
    </lineage>
</organism>
<comment type="subcellular location">
    <subcellularLocation>
        <location evidence="8">Cytoplasm</location>
    </subcellularLocation>
</comment>
<dbReference type="GO" id="GO:0004222">
    <property type="term" value="F:metalloendopeptidase activity"/>
    <property type="evidence" value="ECO:0007669"/>
    <property type="project" value="InterPro"/>
</dbReference>
<comment type="cofactor">
    <cofactor evidence="8">
        <name>Zn(2+)</name>
        <dbReference type="ChEBI" id="CHEBI:29105"/>
    </cofactor>
    <text evidence="8">Binds 1 zinc ion.</text>
</comment>
<dbReference type="InterPro" id="IPR023091">
    <property type="entry name" value="MetalPrtase_cat_dom_sf_prd"/>
</dbReference>
<dbReference type="EMBL" id="CP015839">
    <property type="protein sequence ID" value="ANG61490.1"/>
    <property type="molecule type" value="Genomic_DNA"/>
</dbReference>
<keyword evidence="8" id="KW-0963">Cytoplasm</keyword>
<evidence type="ECO:0000256" key="6">
    <source>
        <dbReference type="ARBA" id="ARBA00022801"/>
    </source>
</evidence>
<dbReference type="GO" id="GO:0005737">
    <property type="term" value="C:cytoplasm"/>
    <property type="evidence" value="ECO:0007669"/>
    <property type="project" value="UniProtKB-SubCell"/>
</dbReference>
<dbReference type="GO" id="GO:0008270">
    <property type="term" value="F:zinc ion binding"/>
    <property type="evidence" value="ECO:0007669"/>
    <property type="project" value="UniProtKB-UniRule"/>
</dbReference>
<evidence type="ECO:0000313" key="10">
    <source>
        <dbReference type="Proteomes" id="UP000078070"/>
    </source>
</evidence>
<dbReference type="AlphaFoldDB" id="A0A1A9EUS6"/>
<comment type="similarity">
    <text evidence="1 8">Belongs to the endoribonuclease YbeY family.</text>
</comment>
<dbReference type="OrthoDB" id="9807740at2"/>
<keyword evidence="5 8" id="KW-0255">Endonuclease</keyword>